<gene>
    <name evidence="3" type="ORF">CU103_27385</name>
</gene>
<evidence type="ECO:0000256" key="2">
    <source>
        <dbReference type="SAM" id="SignalP"/>
    </source>
</evidence>
<evidence type="ECO:0008006" key="5">
    <source>
        <dbReference type="Google" id="ProtNLM"/>
    </source>
</evidence>
<evidence type="ECO:0000313" key="3">
    <source>
        <dbReference type="EMBL" id="PSH58996.1"/>
    </source>
</evidence>
<organism evidence="3 4">
    <name type="scientific">Phyllobacterium sophorae</name>
    <dbReference type="NCBI Taxonomy" id="1520277"/>
    <lineage>
        <taxon>Bacteria</taxon>
        <taxon>Pseudomonadati</taxon>
        <taxon>Pseudomonadota</taxon>
        <taxon>Alphaproteobacteria</taxon>
        <taxon>Hyphomicrobiales</taxon>
        <taxon>Phyllobacteriaceae</taxon>
        <taxon>Phyllobacterium</taxon>
    </lineage>
</organism>
<evidence type="ECO:0000256" key="1">
    <source>
        <dbReference type="SAM" id="MobiDB-lite"/>
    </source>
</evidence>
<reference evidence="4" key="1">
    <citation type="submission" date="2017-11" db="EMBL/GenBank/DDBJ databases">
        <authorList>
            <person name="Kuznetsova I."/>
            <person name="Sazanova A."/>
            <person name="Chirak E."/>
            <person name="Safronova V."/>
            <person name="Willems A."/>
        </authorList>
    </citation>
    <scope>NUCLEOTIDE SEQUENCE [LARGE SCALE GENOMIC DNA]</scope>
    <source>
        <strain evidence="4">CCBAU 03422</strain>
    </source>
</reference>
<feature type="chain" id="PRO_5015173650" description="Glycine-rich cell wall protein" evidence="2">
    <location>
        <begin position="23"/>
        <end position="177"/>
    </location>
</feature>
<feature type="signal peptide" evidence="2">
    <location>
        <begin position="1"/>
        <end position="22"/>
    </location>
</feature>
<evidence type="ECO:0000313" key="4">
    <source>
        <dbReference type="Proteomes" id="UP000241764"/>
    </source>
</evidence>
<name>A0A2P7AXQ1_9HYPH</name>
<dbReference type="EMBL" id="PGGM01000017">
    <property type="protein sequence ID" value="PSH58996.1"/>
    <property type="molecule type" value="Genomic_DNA"/>
</dbReference>
<feature type="compositionally biased region" description="Polar residues" evidence="1">
    <location>
        <begin position="104"/>
        <end position="121"/>
    </location>
</feature>
<dbReference type="Proteomes" id="UP000241764">
    <property type="component" value="Unassembled WGS sequence"/>
</dbReference>
<keyword evidence="4" id="KW-1185">Reference proteome</keyword>
<feature type="compositionally biased region" description="Gly residues" evidence="1">
    <location>
        <begin position="49"/>
        <end position="100"/>
    </location>
</feature>
<protein>
    <recommendedName>
        <fullName evidence="5">Glycine-rich cell wall protein</fullName>
    </recommendedName>
</protein>
<dbReference type="AlphaFoldDB" id="A0A2P7AXQ1"/>
<keyword evidence="2" id="KW-0732">Signal</keyword>
<dbReference type="OrthoDB" id="8420605at2"/>
<accession>A0A2P7AXQ1</accession>
<feature type="region of interest" description="Disordered" evidence="1">
    <location>
        <begin position="49"/>
        <end position="121"/>
    </location>
</feature>
<comment type="caution">
    <text evidence="3">The sequence shown here is derived from an EMBL/GenBank/DDBJ whole genome shotgun (WGS) entry which is preliminary data.</text>
</comment>
<proteinExistence type="predicted"/>
<sequence length="177" mass="17624">MLAHVKVVPVLCSAVLALALVAAPYKVTFGHHFLELNVQTAWGKDGGNGGGGAGGNNGSGGGNNGSKGGGNAGGNNGNDGNGGGKNDGGKAGSDSGGRGGKSNSAGNTGNAQGGNVNQSTPAENVAIDGATMEVRHWNGMSERIKDGRYVMKDAKGRTIINRTATTSDQSRLQSFNR</sequence>